<comment type="similarity">
    <text evidence="1">Belongs to the outer membrane factor (OMF) (TC 1.B.17) family.</text>
</comment>
<dbReference type="InterPro" id="IPR003423">
    <property type="entry name" value="OMP_efflux"/>
</dbReference>
<dbReference type="eggNOG" id="COG1538">
    <property type="taxonomic scope" value="Bacteria"/>
</dbReference>
<evidence type="ECO:0000256" key="1">
    <source>
        <dbReference type="ARBA" id="ARBA00007613"/>
    </source>
</evidence>
<keyword evidence="5" id="KW-1185">Reference proteome</keyword>
<comment type="caution">
    <text evidence="4">The sequence shown here is derived from an EMBL/GenBank/DDBJ whole genome shotgun (WGS) entry which is preliminary data.</text>
</comment>
<evidence type="ECO:0000256" key="3">
    <source>
        <dbReference type="SAM" id="MobiDB-lite"/>
    </source>
</evidence>
<dbReference type="Proteomes" id="UP000003165">
    <property type="component" value="Unassembled WGS sequence"/>
</dbReference>
<dbReference type="Gene3D" id="1.20.1600.10">
    <property type="entry name" value="Outer membrane efflux proteins (OEP)"/>
    <property type="match status" value="1"/>
</dbReference>
<gene>
    <name evidence="4" type="ORF">FuraDRAFT_3824</name>
</gene>
<dbReference type="Pfam" id="PF02321">
    <property type="entry name" value="OEP"/>
    <property type="match status" value="1"/>
</dbReference>
<evidence type="ECO:0000256" key="2">
    <source>
        <dbReference type="SAM" id="Coils"/>
    </source>
</evidence>
<dbReference type="EMBL" id="ACIS01000015">
    <property type="protein sequence ID" value="EEG06806.1"/>
    <property type="molecule type" value="Genomic_DNA"/>
</dbReference>
<feature type="compositionally biased region" description="Low complexity" evidence="3">
    <location>
        <begin position="230"/>
        <end position="241"/>
    </location>
</feature>
<dbReference type="PROSITE" id="PS51257">
    <property type="entry name" value="PROKAR_LIPOPROTEIN"/>
    <property type="match status" value="1"/>
</dbReference>
<dbReference type="AlphaFoldDB" id="B9Z8Y7"/>
<name>B9Z8Y7_9NEIS</name>
<feature type="region of interest" description="Disordered" evidence="3">
    <location>
        <begin position="212"/>
        <end position="310"/>
    </location>
</feature>
<dbReference type="RefSeq" id="WP_008955841.1">
    <property type="nucleotide sequence ID" value="NZ_ACIS01000015.1"/>
</dbReference>
<protein>
    <submittedName>
        <fullName evidence="4">Outer membrane efflux protein</fullName>
    </submittedName>
</protein>
<dbReference type="SUPFAM" id="SSF56954">
    <property type="entry name" value="Outer membrane efflux proteins (OEP)"/>
    <property type="match status" value="1"/>
</dbReference>
<dbReference type="Gene3D" id="2.20.200.10">
    <property type="entry name" value="Outer membrane efflux proteins (OEP)"/>
    <property type="match status" value="1"/>
</dbReference>
<sequence length="325" mass="35188" precursor="true">MKTSKRHALWPLAALLLGGCAVGPNYQRPSVAVPEAYQEAKDWKPATPADHLPRAAWWQDFADAQLDSLQQQLQLHNQTLRAAEASYRQAQALLQQAQAGYSPSVTAGASASRGRAGGDSAIANSYRAELSAAWELDLWGRVRRTVEAGRASAEASAADLESVRLSAQAQLASAYFKLYVADRTLRLLEEQVAAYRQQLQITRNRYRQGVGIARRRGAGRDPAQEHRGQPARQARDAAPAGARHRRAGWGRPPGRLHAGRGASKPPGAAAGCRPGLPSQLLERPPPDIAAAERRRRRDNRRIGVGKGRATSRAWTLGRIAGGYAG</sequence>
<keyword evidence="2" id="KW-0175">Coiled coil</keyword>
<dbReference type="PANTHER" id="PTHR30203:SF33">
    <property type="entry name" value="BLR4455 PROTEIN"/>
    <property type="match status" value="1"/>
</dbReference>
<feature type="coiled-coil region" evidence="2">
    <location>
        <begin position="66"/>
        <end position="100"/>
    </location>
</feature>
<dbReference type="GO" id="GO:0015562">
    <property type="term" value="F:efflux transmembrane transporter activity"/>
    <property type="evidence" value="ECO:0007669"/>
    <property type="project" value="InterPro"/>
</dbReference>
<evidence type="ECO:0000313" key="5">
    <source>
        <dbReference type="Proteomes" id="UP000003165"/>
    </source>
</evidence>
<proteinExistence type="inferred from homology"/>
<dbReference type="PANTHER" id="PTHR30203">
    <property type="entry name" value="OUTER MEMBRANE CATION EFFLUX PROTEIN"/>
    <property type="match status" value="1"/>
</dbReference>
<feature type="non-terminal residue" evidence="4">
    <location>
        <position position="325"/>
    </location>
</feature>
<dbReference type="InterPro" id="IPR010131">
    <property type="entry name" value="MdtP/NodT-like"/>
</dbReference>
<reference evidence="4 5" key="1">
    <citation type="submission" date="2009-02" db="EMBL/GenBank/DDBJ databases">
        <title>Sequencing of the draft genome and assembly of Lutiella nitroferrum 2002.</title>
        <authorList>
            <consortium name="US DOE Joint Genome Institute (JGI-PGF)"/>
            <person name="Lucas S."/>
            <person name="Copeland A."/>
            <person name="Lapidus A."/>
            <person name="Glavina del Rio T."/>
            <person name="Tice H."/>
            <person name="Bruce D."/>
            <person name="Goodwin L."/>
            <person name="Pitluck S."/>
            <person name="Larimer F."/>
            <person name="Land M.L."/>
            <person name="Hauser L."/>
            <person name="Coates J.D."/>
        </authorList>
    </citation>
    <scope>NUCLEOTIDE SEQUENCE [LARGE SCALE GENOMIC DNA]</scope>
    <source>
        <strain evidence="4 5">2002</strain>
    </source>
</reference>
<organism evidence="4 5">
    <name type="scientific">Pseudogulbenkiania ferrooxidans 2002</name>
    <dbReference type="NCBI Taxonomy" id="279714"/>
    <lineage>
        <taxon>Bacteria</taxon>
        <taxon>Pseudomonadati</taxon>
        <taxon>Pseudomonadota</taxon>
        <taxon>Betaproteobacteria</taxon>
        <taxon>Neisseriales</taxon>
        <taxon>Chromobacteriaceae</taxon>
        <taxon>Pseudogulbenkiania</taxon>
    </lineage>
</organism>
<accession>B9Z8Y7</accession>
<evidence type="ECO:0000313" key="4">
    <source>
        <dbReference type="EMBL" id="EEG06806.1"/>
    </source>
</evidence>
<feature type="compositionally biased region" description="Basic and acidic residues" evidence="3">
    <location>
        <begin position="218"/>
        <end position="228"/>
    </location>
</feature>